<feature type="domain" description="CAAX prenyl protease 2/Lysostaphin resistance protein A-like" evidence="2">
    <location>
        <begin position="130"/>
        <end position="236"/>
    </location>
</feature>
<dbReference type="AlphaFoldDB" id="A0A7X9Y0W6"/>
<feature type="transmembrane region" description="Helical" evidence="1">
    <location>
        <begin position="163"/>
        <end position="185"/>
    </location>
</feature>
<feature type="transmembrane region" description="Helical" evidence="1">
    <location>
        <begin position="28"/>
        <end position="48"/>
    </location>
</feature>
<dbReference type="GO" id="GO:0008237">
    <property type="term" value="F:metallopeptidase activity"/>
    <property type="evidence" value="ECO:0007669"/>
    <property type="project" value="UniProtKB-KW"/>
</dbReference>
<evidence type="ECO:0000313" key="3">
    <source>
        <dbReference type="EMBL" id="NMF26204.1"/>
    </source>
</evidence>
<proteinExistence type="predicted"/>
<dbReference type="PANTHER" id="PTHR35797:SF1">
    <property type="entry name" value="PROTEASE"/>
    <property type="match status" value="1"/>
</dbReference>
<gene>
    <name evidence="3" type="ORF">HF885_07150</name>
</gene>
<dbReference type="EMBL" id="JABAGR010000006">
    <property type="protein sequence ID" value="NMF26204.1"/>
    <property type="molecule type" value="Genomic_DNA"/>
</dbReference>
<dbReference type="RefSeq" id="WP_170104255.1">
    <property type="nucleotide sequence ID" value="NZ_JABAGR010000006.1"/>
</dbReference>
<keyword evidence="1" id="KW-0812">Transmembrane</keyword>
<dbReference type="GO" id="GO:0004175">
    <property type="term" value="F:endopeptidase activity"/>
    <property type="evidence" value="ECO:0007669"/>
    <property type="project" value="UniProtKB-ARBA"/>
</dbReference>
<reference evidence="3 4" key="1">
    <citation type="submission" date="2020-04" db="EMBL/GenBank/DDBJ databases">
        <authorList>
            <person name="Hitch T.C.A."/>
            <person name="Wylensek D."/>
            <person name="Clavel T."/>
        </authorList>
    </citation>
    <scope>NUCLEOTIDE SEQUENCE [LARGE SCALE GENOMIC DNA]</scope>
    <source>
        <strain evidence="3 4">105184</strain>
    </source>
</reference>
<organism evidence="3 4">
    <name type="scientific">Parafannyhessea umbonata</name>
    <dbReference type="NCBI Taxonomy" id="604330"/>
    <lineage>
        <taxon>Bacteria</taxon>
        <taxon>Bacillati</taxon>
        <taxon>Actinomycetota</taxon>
        <taxon>Coriobacteriia</taxon>
        <taxon>Coriobacteriales</taxon>
        <taxon>Atopobiaceae</taxon>
        <taxon>Parafannyhessea</taxon>
    </lineage>
</organism>
<feature type="transmembrane region" description="Helical" evidence="1">
    <location>
        <begin position="122"/>
        <end position="142"/>
    </location>
</feature>
<feature type="transmembrane region" description="Helical" evidence="1">
    <location>
        <begin position="191"/>
        <end position="216"/>
    </location>
</feature>
<dbReference type="GO" id="GO:0006508">
    <property type="term" value="P:proteolysis"/>
    <property type="evidence" value="ECO:0007669"/>
    <property type="project" value="UniProtKB-KW"/>
</dbReference>
<keyword evidence="1" id="KW-1133">Transmembrane helix</keyword>
<sequence>MIAFALDWACWLVAGAHSGWVIDETSGIWGPLLAASMYGPLVAAAVVRRVREVRVPTGWRPCLKGGVRWYLLALLVPPVLTLAGAAVYFLVAPGDFDPLATRYAAAAAAQLGVDAARVPEVMAVQVLFSAVLVPFFNMLLAIGEEAGWRGFLYPALGDRMPKVRAAVLSGVAWGAWHAPLIAMGYNYGSDYLGFPALGIVAMTVFCMAFGVFLCYLRERSGSVWPCALAHGSLNAVAGLGLWFSRSGYGICGPTPLGLLGCIPTVLLAVWLLVKSSTSR</sequence>
<dbReference type="GO" id="GO:0080120">
    <property type="term" value="P:CAAX-box protein maturation"/>
    <property type="evidence" value="ECO:0007669"/>
    <property type="project" value="UniProtKB-ARBA"/>
</dbReference>
<evidence type="ECO:0000259" key="2">
    <source>
        <dbReference type="Pfam" id="PF02517"/>
    </source>
</evidence>
<keyword evidence="1" id="KW-0472">Membrane</keyword>
<accession>A0A7X9Y0W6</accession>
<keyword evidence="3" id="KW-0378">Hydrolase</keyword>
<keyword evidence="3" id="KW-0645">Protease</keyword>
<dbReference type="PANTHER" id="PTHR35797">
    <property type="entry name" value="PROTEASE-RELATED"/>
    <property type="match status" value="1"/>
</dbReference>
<feature type="transmembrane region" description="Helical" evidence="1">
    <location>
        <begin position="255"/>
        <end position="273"/>
    </location>
</feature>
<feature type="transmembrane region" description="Helical" evidence="1">
    <location>
        <begin position="69"/>
        <end position="91"/>
    </location>
</feature>
<evidence type="ECO:0000256" key="1">
    <source>
        <dbReference type="SAM" id="Phobius"/>
    </source>
</evidence>
<keyword evidence="3" id="KW-0482">Metalloprotease</keyword>
<dbReference type="Proteomes" id="UP000565613">
    <property type="component" value="Unassembled WGS sequence"/>
</dbReference>
<dbReference type="Pfam" id="PF02517">
    <property type="entry name" value="Rce1-like"/>
    <property type="match status" value="1"/>
</dbReference>
<feature type="transmembrane region" description="Helical" evidence="1">
    <location>
        <begin position="223"/>
        <end position="243"/>
    </location>
</feature>
<dbReference type="InterPro" id="IPR003675">
    <property type="entry name" value="Rce1/LyrA-like_dom"/>
</dbReference>
<protein>
    <submittedName>
        <fullName evidence="3">CPBP family intramembrane metalloprotease</fullName>
    </submittedName>
</protein>
<name>A0A7X9Y0W6_9ACTN</name>
<evidence type="ECO:0000313" key="4">
    <source>
        <dbReference type="Proteomes" id="UP000565613"/>
    </source>
</evidence>
<comment type="caution">
    <text evidence="3">The sequence shown here is derived from an EMBL/GenBank/DDBJ whole genome shotgun (WGS) entry which is preliminary data.</text>
</comment>
<dbReference type="InterPro" id="IPR042150">
    <property type="entry name" value="MmRce1-like"/>
</dbReference>